<gene>
    <name evidence="14" type="primary">apl-3</name>
    <name evidence="14" type="ordered locus">Geob_0173</name>
</gene>
<feature type="transmembrane region" description="Helical" evidence="12">
    <location>
        <begin position="69"/>
        <end position="87"/>
    </location>
</feature>
<dbReference type="HOGENOM" id="CLU_018808_8_3_7"/>
<feature type="chain" id="PRO_5002889100" evidence="13">
    <location>
        <begin position="21"/>
        <end position="651"/>
    </location>
</feature>
<keyword evidence="13" id="KW-0732">Signal</keyword>
<dbReference type="STRING" id="316067.Geob_0173"/>
<evidence type="ECO:0000256" key="1">
    <source>
        <dbReference type="ARBA" id="ARBA00004651"/>
    </source>
</evidence>
<dbReference type="GO" id="GO:0006811">
    <property type="term" value="P:monoatomic ion transport"/>
    <property type="evidence" value="ECO:0007669"/>
    <property type="project" value="UniProtKB-KW"/>
</dbReference>
<dbReference type="InterPro" id="IPR001734">
    <property type="entry name" value="Na/solute_symporter"/>
</dbReference>
<dbReference type="PROSITE" id="PS00456">
    <property type="entry name" value="NA_SOLUT_SYMP_1"/>
    <property type="match status" value="1"/>
</dbReference>
<comment type="similarity">
    <text evidence="2 11">Belongs to the sodium:solute symporter (SSF) (TC 2.A.21) family.</text>
</comment>
<dbReference type="GO" id="GO:0015293">
    <property type="term" value="F:symporter activity"/>
    <property type="evidence" value="ECO:0007669"/>
    <property type="project" value="UniProtKB-KW"/>
</dbReference>
<protein>
    <submittedName>
        <fullName evidence="14">Sodium/solute symporter family protein</fullName>
    </submittedName>
</protein>
<dbReference type="AlphaFoldDB" id="B9M8L1"/>
<keyword evidence="4" id="KW-1003">Cell membrane</keyword>
<dbReference type="RefSeq" id="WP_012645275.1">
    <property type="nucleotide sequence ID" value="NC_011979.1"/>
</dbReference>
<evidence type="ECO:0000256" key="12">
    <source>
        <dbReference type="SAM" id="Phobius"/>
    </source>
</evidence>
<feature type="signal peptide" evidence="13">
    <location>
        <begin position="1"/>
        <end position="20"/>
    </location>
</feature>
<evidence type="ECO:0000256" key="9">
    <source>
        <dbReference type="ARBA" id="ARBA00023065"/>
    </source>
</evidence>
<keyword evidence="15" id="KW-1185">Reference proteome</keyword>
<dbReference type="eggNOG" id="COG4147">
    <property type="taxonomic scope" value="Bacteria"/>
</dbReference>
<feature type="transmembrane region" description="Helical" evidence="12">
    <location>
        <begin position="412"/>
        <end position="441"/>
    </location>
</feature>
<feature type="transmembrane region" description="Helical" evidence="12">
    <location>
        <begin position="353"/>
        <end position="378"/>
    </location>
</feature>
<dbReference type="InterPro" id="IPR038377">
    <property type="entry name" value="Na/Glc_symporter_sf"/>
</dbReference>
<feature type="transmembrane region" description="Helical" evidence="12">
    <location>
        <begin position="518"/>
        <end position="536"/>
    </location>
</feature>
<proteinExistence type="inferred from homology"/>
<evidence type="ECO:0000256" key="5">
    <source>
        <dbReference type="ARBA" id="ARBA00022692"/>
    </source>
</evidence>
<feature type="transmembrane region" description="Helical" evidence="12">
    <location>
        <begin position="143"/>
        <end position="161"/>
    </location>
</feature>
<evidence type="ECO:0000256" key="13">
    <source>
        <dbReference type="SAM" id="SignalP"/>
    </source>
</evidence>
<accession>B9M8L1</accession>
<feature type="transmembrane region" description="Helical" evidence="12">
    <location>
        <begin position="181"/>
        <end position="199"/>
    </location>
</feature>
<evidence type="ECO:0000256" key="11">
    <source>
        <dbReference type="RuleBase" id="RU362091"/>
    </source>
</evidence>
<feature type="transmembrane region" description="Helical" evidence="12">
    <location>
        <begin position="320"/>
        <end position="341"/>
    </location>
</feature>
<dbReference type="Proteomes" id="UP000007721">
    <property type="component" value="Chromosome"/>
</dbReference>
<dbReference type="NCBIfam" id="TIGR00813">
    <property type="entry name" value="sss"/>
    <property type="match status" value="1"/>
</dbReference>
<evidence type="ECO:0000256" key="8">
    <source>
        <dbReference type="ARBA" id="ARBA00023053"/>
    </source>
</evidence>
<dbReference type="PANTHER" id="PTHR48086">
    <property type="entry name" value="SODIUM/PROLINE SYMPORTER-RELATED"/>
    <property type="match status" value="1"/>
</dbReference>
<keyword evidence="8" id="KW-0915">Sodium</keyword>
<evidence type="ECO:0000256" key="3">
    <source>
        <dbReference type="ARBA" id="ARBA00022448"/>
    </source>
</evidence>
<name>B9M8L1_GEODF</name>
<dbReference type="InterPro" id="IPR018212">
    <property type="entry name" value="Na/solute_symporter_CS"/>
</dbReference>
<feature type="transmembrane region" description="Helical" evidence="12">
    <location>
        <begin position="211"/>
        <end position="233"/>
    </location>
</feature>
<evidence type="ECO:0000256" key="4">
    <source>
        <dbReference type="ARBA" id="ARBA00022475"/>
    </source>
</evidence>
<dbReference type="Gene3D" id="1.20.1730.10">
    <property type="entry name" value="Sodium/glucose cotransporter"/>
    <property type="match status" value="1"/>
</dbReference>
<evidence type="ECO:0000256" key="6">
    <source>
        <dbReference type="ARBA" id="ARBA00022847"/>
    </source>
</evidence>
<keyword evidence="3" id="KW-0813">Transport</keyword>
<dbReference type="GO" id="GO:0015123">
    <property type="term" value="F:acetate transmembrane transporter activity"/>
    <property type="evidence" value="ECO:0007669"/>
    <property type="project" value="TreeGrafter"/>
</dbReference>
<comment type="subcellular location">
    <subcellularLocation>
        <location evidence="1">Cell membrane</location>
        <topology evidence="1">Multi-pass membrane protein</topology>
    </subcellularLocation>
</comment>
<dbReference type="KEGG" id="geo:Geob_0173"/>
<dbReference type="PANTHER" id="PTHR48086:SF6">
    <property type="entry name" value="CATION_ACETATE SYMPORTER ACTP"/>
    <property type="match status" value="1"/>
</dbReference>
<keyword evidence="5 12" id="KW-0812">Transmembrane</keyword>
<keyword evidence="7 12" id="KW-1133">Transmembrane helix</keyword>
<dbReference type="PROSITE" id="PS50283">
    <property type="entry name" value="NA_SOLUT_SYMP_3"/>
    <property type="match status" value="1"/>
</dbReference>
<dbReference type="CDD" id="cd11480">
    <property type="entry name" value="SLC5sbd_u4"/>
    <property type="match status" value="1"/>
</dbReference>
<dbReference type="OrthoDB" id="9764416at2"/>
<evidence type="ECO:0000313" key="15">
    <source>
        <dbReference type="Proteomes" id="UP000007721"/>
    </source>
</evidence>
<dbReference type="EMBL" id="CP001390">
    <property type="protein sequence ID" value="ACM18546.1"/>
    <property type="molecule type" value="Genomic_DNA"/>
</dbReference>
<evidence type="ECO:0000256" key="10">
    <source>
        <dbReference type="ARBA" id="ARBA00023136"/>
    </source>
</evidence>
<dbReference type="GO" id="GO:0005886">
    <property type="term" value="C:plasma membrane"/>
    <property type="evidence" value="ECO:0007669"/>
    <property type="project" value="UniProtKB-SubCell"/>
</dbReference>
<keyword evidence="6" id="KW-0769">Symport</keyword>
<evidence type="ECO:0000256" key="2">
    <source>
        <dbReference type="ARBA" id="ARBA00006434"/>
    </source>
</evidence>
<feature type="transmembrane region" description="Helical" evidence="12">
    <location>
        <begin position="245"/>
        <end position="264"/>
    </location>
</feature>
<keyword evidence="9" id="KW-0406">Ion transport</keyword>
<keyword evidence="10 12" id="KW-0472">Membrane</keyword>
<organism evidence="14 15">
    <name type="scientific">Geotalea daltonii (strain DSM 22248 / JCM 15807 / FRC-32)</name>
    <name type="common">Geobacter daltonii</name>
    <dbReference type="NCBI Taxonomy" id="316067"/>
    <lineage>
        <taxon>Bacteria</taxon>
        <taxon>Pseudomonadati</taxon>
        <taxon>Thermodesulfobacteriota</taxon>
        <taxon>Desulfuromonadia</taxon>
        <taxon>Geobacterales</taxon>
        <taxon>Geobacteraceae</taxon>
        <taxon>Geotalea</taxon>
    </lineage>
</organism>
<dbReference type="InterPro" id="IPR050277">
    <property type="entry name" value="Sodium:Solute_Symporter"/>
</dbReference>
<dbReference type="Pfam" id="PF00474">
    <property type="entry name" value="SSF"/>
    <property type="match status" value="1"/>
</dbReference>
<sequence length="651" mass="68336">MKRLLIPLILCMTIAPLCYAAPSHEPAQAAASTSAGPVPLSAAGVPSAKDPVTTRTAAPLASEVKTNKAITLTMFVAIILFTGYIVVRAAKSTRTTADYYAAGGGISGFQNGWAIAGDYLSAATFLGIAGITSVFGADGFMYAVGPFFSFVTILLVIAEPCRNAGKYTLGDILSLRSASKVVRGTAALSAVVVSTFYLLGQMVGAGKLMQLLLGIPYSVSVIGVGALMILYVTFGGMKATTWVQIIKAFLLVLSGVTITVLMLGKFGFNLFAFYDAVASSPAIQEHVRGLLKHATPQPGFDYGQRFLEPGLILKDPLDQISLGIAFALGAAGLPHIMMRFFTVPNAQAARKSVVISMVLIGAFMIMVTMIGFGAALFITPQQITAVDKGGNMAAPMIAQFVGGGAGTLGGDIFLAFVCAVAFSTIIAVVSGLILAVSAAVAHDFYVNVLKDGKPDQREQMKIARISAFFIGAIAIVLGIACEKQNIAHLVVLAFAVVASSNFPVILFALFWKRFNAGGIVTGLSVGAIFAIGVVLVSPTMTYPKKIAADAKKIVEQLEKKQASGMVLADKDSKALVKARADYEKNKDGKSLVGLDAPLFPLKNPAILSVPVGFLAAIAGTFLFGSRREEEMFDELYIRQNTGYGMADASDH</sequence>
<reference evidence="14 15" key="1">
    <citation type="submission" date="2009-01" db="EMBL/GenBank/DDBJ databases">
        <title>Complete sequence of Geobacter sp. FRC-32.</title>
        <authorList>
            <consortium name="US DOE Joint Genome Institute"/>
            <person name="Lucas S."/>
            <person name="Copeland A."/>
            <person name="Lapidus A."/>
            <person name="Glavina del Rio T."/>
            <person name="Dalin E."/>
            <person name="Tice H."/>
            <person name="Bruce D."/>
            <person name="Goodwin L."/>
            <person name="Pitluck S."/>
            <person name="Saunders E."/>
            <person name="Brettin T."/>
            <person name="Detter J.C."/>
            <person name="Han C."/>
            <person name="Larimer F."/>
            <person name="Land M."/>
            <person name="Hauser L."/>
            <person name="Kyrpides N."/>
            <person name="Ovchinnikova G."/>
            <person name="Kostka J."/>
            <person name="Richardson P."/>
        </authorList>
    </citation>
    <scope>NUCLEOTIDE SEQUENCE [LARGE SCALE GENOMIC DNA]</scope>
    <source>
        <strain evidence="15">DSM 22248 / JCM 15807 / FRC-32</strain>
    </source>
</reference>
<evidence type="ECO:0000256" key="7">
    <source>
        <dbReference type="ARBA" id="ARBA00022989"/>
    </source>
</evidence>
<feature type="transmembrane region" description="Helical" evidence="12">
    <location>
        <begin position="486"/>
        <end position="511"/>
    </location>
</feature>
<feature type="transmembrane region" description="Helical" evidence="12">
    <location>
        <begin position="462"/>
        <end position="480"/>
    </location>
</feature>
<dbReference type="GO" id="GO:0006847">
    <property type="term" value="P:plasma membrane acetate transport"/>
    <property type="evidence" value="ECO:0007669"/>
    <property type="project" value="TreeGrafter"/>
</dbReference>
<evidence type="ECO:0000313" key="14">
    <source>
        <dbReference type="EMBL" id="ACM18546.1"/>
    </source>
</evidence>
<feature type="transmembrane region" description="Helical" evidence="12">
    <location>
        <begin position="119"/>
        <end position="137"/>
    </location>
</feature>